<feature type="signal peptide" evidence="2">
    <location>
        <begin position="1"/>
        <end position="22"/>
    </location>
</feature>
<dbReference type="PANTHER" id="PTHR15678">
    <property type="entry name" value="ANTIGEN MLAA-22-RELATED"/>
    <property type="match status" value="1"/>
</dbReference>
<keyword evidence="4" id="KW-1185">Reference proteome</keyword>
<feature type="non-terminal residue" evidence="3">
    <location>
        <position position="204"/>
    </location>
</feature>
<comment type="caution">
    <text evidence="3">The sequence shown here is derived from an EMBL/GenBank/DDBJ whole genome shotgun (WGS) entry which is preliminary data.</text>
</comment>
<feature type="compositionally biased region" description="Polar residues" evidence="1">
    <location>
        <begin position="119"/>
        <end position="130"/>
    </location>
</feature>
<evidence type="ECO:0000256" key="1">
    <source>
        <dbReference type="SAM" id="MobiDB-lite"/>
    </source>
</evidence>
<organism evidence="3 4">
    <name type="scientific">Timema podura</name>
    <name type="common">Walking stick</name>
    <dbReference type="NCBI Taxonomy" id="61482"/>
    <lineage>
        <taxon>Eukaryota</taxon>
        <taxon>Metazoa</taxon>
        <taxon>Ecdysozoa</taxon>
        <taxon>Arthropoda</taxon>
        <taxon>Hexapoda</taxon>
        <taxon>Insecta</taxon>
        <taxon>Pterygota</taxon>
        <taxon>Neoptera</taxon>
        <taxon>Polyneoptera</taxon>
        <taxon>Phasmatodea</taxon>
        <taxon>Timematodea</taxon>
        <taxon>Timematoidea</taxon>
        <taxon>Timematidae</taxon>
        <taxon>Timema</taxon>
    </lineage>
</organism>
<accession>A0ABN7P8J7</accession>
<feature type="compositionally biased region" description="Acidic residues" evidence="1">
    <location>
        <begin position="106"/>
        <end position="116"/>
    </location>
</feature>
<proteinExistence type="predicted"/>
<sequence>MQSEPFFMPLPLLCLPIRLCLYVQFFTPLVKVESLERYTKNSKSDDSGEHLLELGYIRMTNLLPNQVYKEVLSPTEIQSNMPIDRKEGQINHWWLGDSDLDLNISLDEDDSEDSDVEQPANSEHGSNSEVSGDDIDNMLEDIMCYTDDQLRKIEVSMALTLDQQRYETRLGQQRRAIRVFCREKAPVGGISVKEHFEINVVPLT</sequence>
<gene>
    <name evidence="3" type="ORF">TPAB3V08_LOCUS10334</name>
</gene>
<name>A0ABN7P8J7_TIMPD</name>
<reference evidence="3" key="1">
    <citation type="submission" date="2021-03" db="EMBL/GenBank/DDBJ databases">
        <authorList>
            <person name="Tran Van P."/>
        </authorList>
    </citation>
    <scope>NUCLEOTIDE SEQUENCE</scope>
</reference>
<keyword evidence="2" id="KW-0732">Signal</keyword>
<feature type="region of interest" description="Disordered" evidence="1">
    <location>
        <begin position="106"/>
        <end position="133"/>
    </location>
</feature>
<dbReference type="Pfam" id="PF10344">
    <property type="entry name" value="Hobbit"/>
    <property type="match status" value="2"/>
</dbReference>
<dbReference type="InterPro" id="IPR045167">
    <property type="entry name" value="Hobbit"/>
</dbReference>
<dbReference type="PANTHER" id="PTHR15678:SF6">
    <property type="entry name" value="BRIDGE-LIKE LIPID TRANSFER PROTEIN FAMILY MEMBER 2"/>
    <property type="match status" value="1"/>
</dbReference>
<evidence type="ECO:0000313" key="3">
    <source>
        <dbReference type="EMBL" id="CAG2063387.1"/>
    </source>
</evidence>
<protein>
    <submittedName>
        <fullName evidence="3">Uncharacterized protein</fullName>
    </submittedName>
</protein>
<dbReference type="Proteomes" id="UP001153148">
    <property type="component" value="Unassembled WGS sequence"/>
</dbReference>
<evidence type="ECO:0000256" key="2">
    <source>
        <dbReference type="SAM" id="SignalP"/>
    </source>
</evidence>
<evidence type="ECO:0000313" key="4">
    <source>
        <dbReference type="Proteomes" id="UP001153148"/>
    </source>
</evidence>
<feature type="chain" id="PRO_5046573432" evidence="2">
    <location>
        <begin position="23"/>
        <end position="204"/>
    </location>
</feature>
<dbReference type="EMBL" id="CAJPIN010026093">
    <property type="protein sequence ID" value="CAG2063387.1"/>
    <property type="molecule type" value="Genomic_DNA"/>
</dbReference>